<dbReference type="Proteomes" id="UP001197247">
    <property type="component" value="Unassembled WGS sequence"/>
</dbReference>
<dbReference type="EMBL" id="JAHBAY010000005">
    <property type="protein sequence ID" value="MBT0769897.1"/>
    <property type="molecule type" value="Genomic_DNA"/>
</dbReference>
<name>A0ABS5TFN3_9ACTN</name>
<dbReference type="RefSeq" id="WP_214156198.1">
    <property type="nucleotide sequence ID" value="NZ_JAHBAY010000005.1"/>
</dbReference>
<evidence type="ECO:0000259" key="1">
    <source>
        <dbReference type="Pfam" id="PF08670"/>
    </source>
</evidence>
<accession>A0ABS5TFN3</accession>
<proteinExistence type="predicted"/>
<feature type="domain" description="MEKHLA" evidence="1">
    <location>
        <begin position="6"/>
        <end position="146"/>
    </location>
</feature>
<dbReference type="InterPro" id="IPR013978">
    <property type="entry name" value="MEKHLA"/>
</dbReference>
<dbReference type="CDD" id="cd00130">
    <property type="entry name" value="PAS"/>
    <property type="match status" value="1"/>
</dbReference>
<organism evidence="2 3">
    <name type="scientific">Kineosporia corallincola</name>
    <dbReference type="NCBI Taxonomy" id="2835133"/>
    <lineage>
        <taxon>Bacteria</taxon>
        <taxon>Bacillati</taxon>
        <taxon>Actinomycetota</taxon>
        <taxon>Actinomycetes</taxon>
        <taxon>Kineosporiales</taxon>
        <taxon>Kineosporiaceae</taxon>
        <taxon>Kineosporia</taxon>
    </lineage>
</organism>
<keyword evidence="3" id="KW-1185">Reference proteome</keyword>
<dbReference type="Gene3D" id="3.30.450.20">
    <property type="entry name" value="PAS domain"/>
    <property type="match status" value="1"/>
</dbReference>
<reference evidence="2 3" key="1">
    <citation type="submission" date="2021-05" db="EMBL/GenBank/DDBJ databases">
        <title>Kineosporia and Streptomyces sp. nov. two new marine actinobacteria isolated from Coral.</title>
        <authorList>
            <person name="Buangrab K."/>
            <person name="Sutthacheep M."/>
            <person name="Yeemin T."/>
            <person name="Harunari E."/>
            <person name="Igarashi Y."/>
            <person name="Kanchanasin P."/>
            <person name="Tanasupawat S."/>
            <person name="Phongsopitanun W."/>
        </authorList>
    </citation>
    <scope>NUCLEOTIDE SEQUENCE [LARGE SCALE GENOMIC DNA]</scope>
    <source>
        <strain evidence="2 3">J2-2</strain>
    </source>
</reference>
<comment type="caution">
    <text evidence="2">The sequence shown here is derived from an EMBL/GenBank/DDBJ whole genome shotgun (WGS) entry which is preliminary data.</text>
</comment>
<dbReference type="InterPro" id="IPR035965">
    <property type="entry name" value="PAS-like_dom_sf"/>
</dbReference>
<dbReference type="NCBIfam" id="TIGR00229">
    <property type="entry name" value="sensory_box"/>
    <property type="match status" value="1"/>
</dbReference>
<protein>
    <submittedName>
        <fullName evidence="2">MEKHLA domain-containing protein</fullName>
    </submittedName>
</protein>
<dbReference type="InterPro" id="IPR000014">
    <property type="entry name" value="PAS"/>
</dbReference>
<sequence length="147" mass="16596">MKTSADFADLLITSYSRRTGTDLVAPNLRGAEAAAWLYQAPFGLLVHDTAPDPVFVYANLTAQSIFGYSWDEFVGLPSRLSADEDDRDDRQVFMEAVARRGYAENYRGRRITKHGRCFWIEQTTVWNLAQADGSPAGQAAMIRRWKE</sequence>
<dbReference type="Pfam" id="PF08670">
    <property type="entry name" value="MEKHLA"/>
    <property type="match status" value="1"/>
</dbReference>
<gene>
    <name evidence="2" type="ORF">KIH74_13250</name>
</gene>
<evidence type="ECO:0000313" key="3">
    <source>
        <dbReference type="Proteomes" id="UP001197247"/>
    </source>
</evidence>
<dbReference type="SUPFAM" id="SSF55785">
    <property type="entry name" value="PYP-like sensor domain (PAS domain)"/>
    <property type="match status" value="1"/>
</dbReference>
<evidence type="ECO:0000313" key="2">
    <source>
        <dbReference type="EMBL" id="MBT0769897.1"/>
    </source>
</evidence>